<evidence type="ECO:0000256" key="3">
    <source>
        <dbReference type="ARBA" id="ARBA00022729"/>
    </source>
</evidence>
<dbReference type="Pfam" id="PF07731">
    <property type="entry name" value="Cu-oxidase_2"/>
    <property type="match status" value="1"/>
</dbReference>
<feature type="region of interest" description="Disordered" evidence="8">
    <location>
        <begin position="1181"/>
        <end position="1205"/>
    </location>
</feature>
<dbReference type="STRING" id="105351.A0A401KVN2"/>
<keyword evidence="3 9" id="KW-0732">Signal</keyword>
<protein>
    <submittedName>
        <fullName evidence="11">Laccase-1</fullName>
    </submittedName>
</protein>
<keyword evidence="12" id="KW-1185">Reference proteome</keyword>
<dbReference type="InterPro" id="IPR045087">
    <property type="entry name" value="Cu-oxidase_fam"/>
</dbReference>
<dbReference type="InterPro" id="IPR001117">
    <property type="entry name" value="Cu-oxidase_2nd"/>
</dbReference>
<evidence type="ECO:0000256" key="2">
    <source>
        <dbReference type="ARBA" id="ARBA00022723"/>
    </source>
</evidence>
<proteinExistence type="inferred from homology"/>
<evidence type="ECO:0000256" key="5">
    <source>
        <dbReference type="ARBA" id="ARBA00023008"/>
    </source>
</evidence>
<keyword evidence="5" id="KW-0186">Copper</keyword>
<dbReference type="GO" id="GO:0008270">
    <property type="term" value="F:zinc ion binding"/>
    <property type="evidence" value="ECO:0007669"/>
    <property type="project" value="InterPro"/>
</dbReference>
<accession>A0A401KVN2</accession>
<keyword evidence="6" id="KW-0325">Glycoprotein</keyword>
<evidence type="ECO:0000313" key="11">
    <source>
        <dbReference type="EMBL" id="GCB23325.1"/>
    </source>
</evidence>
<evidence type="ECO:0000256" key="7">
    <source>
        <dbReference type="ARBA" id="ARBA00023242"/>
    </source>
</evidence>
<comment type="similarity">
    <text evidence="1">Belongs to the multicopper oxidase family.</text>
</comment>
<dbReference type="GO" id="GO:0003677">
    <property type="term" value="F:DNA binding"/>
    <property type="evidence" value="ECO:0007669"/>
    <property type="project" value="InterPro"/>
</dbReference>
<evidence type="ECO:0000313" key="12">
    <source>
        <dbReference type="Proteomes" id="UP000286921"/>
    </source>
</evidence>
<comment type="caution">
    <text evidence="11">The sequence shown here is derived from an EMBL/GenBank/DDBJ whole genome shotgun (WGS) entry which is preliminary data.</text>
</comment>
<reference evidence="11 12" key="1">
    <citation type="submission" date="2016-09" db="EMBL/GenBank/DDBJ databases">
        <title>Aspergillus awamori IFM 58123T.</title>
        <authorList>
            <person name="Kusuya Y."/>
            <person name="Shimizu M."/>
            <person name="Takahashi H."/>
            <person name="Yaguchi T."/>
        </authorList>
    </citation>
    <scope>NUCLEOTIDE SEQUENCE [LARGE SCALE GENOMIC DNA]</scope>
    <source>
        <strain evidence="11 12">IFM 58123</strain>
    </source>
</reference>
<evidence type="ECO:0000259" key="10">
    <source>
        <dbReference type="SMART" id="SM00906"/>
    </source>
</evidence>
<evidence type="ECO:0000256" key="4">
    <source>
        <dbReference type="ARBA" id="ARBA00023002"/>
    </source>
</evidence>
<keyword evidence="2" id="KW-0479">Metal-binding</keyword>
<evidence type="ECO:0000256" key="9">
    <source>
        <dbReference type="SAM" id="SignalP"/>
    </source>
</evidence>
<sequence>MAFPSPLFAFFMLLGLLDSVRAVGNWSCPDLITSSVPVKFALILTEQNISPDGFQRKGILVNGQFPGPILEVCQGVEVEVQVWNELPYPVTVHFHGIEQRETPWSDGVPGVSQKGIQPGLSFTYKWRATDSGSYFYHSHERGHLEDGLYGAIYIHPRNSVERPFAQITDDPSQLEAMHIAEQNTKPIILSDWRHLASEQVWEAEEATGLDAYCANALLINGKGSVTCLSQETIDEFTSEDLKPLLNGSHLTDIGCLPPTIPAAQGPYHHNFSAVPQSLFSGCNASHGATETLLVDPGLQYSSWDLINAGGLATLSFSIDEHPMYVYAVDGRYIVPKLVEAVKLVPGRRFSVLVKLDKPPRDYTVRSNIVGNQILNTTAIMSYDAAVRFQNDPSTPYIDITGRNATPDAVLLDETQVVPFPVEIPAQTADQTFVLHIDRFNSSYQWTLGNGSFPLSLEEAAPLLFYPDSEVAHSDLTIRTTNGSWVDLIFYVRSAPQPEHPIHKHSNKLFYIGSGQGEWKYPSVAEAMRDIPHNFNLHNPPLFDTIATPAAMSDPDFGRECNYPSPKFRIRRKEKSSAAAPSNERRKRLEERLARIETILGKATSAVGKDHANSIASLSQTLPTWRQQAETDKPGPQIRLADHSVYQLISLTHPNDCPARELLTVEGPARQAGYSPEPQETNSSLPPLAVTETGCSSTEAYPSWEYHGSTSFLSICSRPGIDWVSKRTGEPRFSEIAGSLVLGINRKLKLQRNIIQGSVPEPEPDIAWKYTYFENSFDAMFGVISRPAFEARLRYHLERNGLSDDDPAWYALRNTVYAFGRRIELSKASCATTLVEAEESAWQFFQKALSVHTELLYLPTGLMAVQALTAMLNRIIQSYFAEGIGSPSLEYMLCSCAMRLAQSKGLHRGEARAWNLPEPEQQHRNRIFWAIYLLEKHISYRSGRSSVIDDEDITCQLPITTPPTCTDDLGCFKYMVKHAQISSRITKRLATGSVFRQTPTQILQTVHELDLELQEWRDSLPSYLHPDKPISHDQFPRGLHPYHALYLRYSYFGSVMAIHSIFTLPWNNAIFGDGSLPVLHKQISLSSYIVVNAARSIILTLNCAQIDASTPTWLVLYFPLVSVINLFIYILKYPSLPTTQSDIALIEVAAGHFSRLEYASADLARPFAREITHLARAVATAAEEGKETMRTAPSPSMPRREADDSSKNVQINSWYKDTPVSLQSLNVLEGPNPPNLAIGSRRQMLAPNARQVDSENMVNFYSDDWSISSLFPPPASSPPALSPFNSGNTGSFLDFETAESA</sequence>
<dbReference type="Pfam" id="PF07732">
    <property type="entry name" value="Cu-oxidase_3"/>
    <property type="match status" value="1"/>
</dbReference>
<dbReference type="InterPro" id="IPR011706">
    <property type="entry name" value="Cu-oxidase_C"/>
</dbReference>
<dbReference type="PANTHER" id="PTHR11709:SF488">
    <property type="entry name" value="LACCASE-RELATED"/>
    <property type="match status" value="1"/>
</dbReference>
<keyword evidence="4" id="KW-0560">Oxidoreductase</keyword>
<dbReference type="PROSITE" id="PS00079">
    <property type="entry name" value="MULTICOPPER_OXIDASE1"/>
    <property type="match status" value="1"/>
</dbReference>
<feature type="chain" id="PRO_5019409838" evidence="9">
    <location>
        <begin position="23"/>
        <end position="1300"/>
    </location>
</feature>
<dbReference type="SUPFAM" id="SSF49503">
    <property type="entry name" value="Cupredoxins"/>
    <property type="match status" value="3"/>
</dbReference>
<evidence type="ECO:0000256" key="1">
    <source>
        <dbReference type="ARBA" id="ARBA00010609"/>
    </source>
</evidence>
<name>A0A401KVN2_ASPAW</name>
<dbReference type="GO" id="GO:0052716">
    <property type="term" value="F:hydroquinone:oxygen oxidoreductase activity"/>
    <property type="evidence" value="ECO:0007669"/>
    <property type="project" value="UniProtKB-ARBA"/>
</dbReference>
<dbReference type="InterPro" id="IPR011707">
    <property type="entry name" value="Cu-oxidase-like_N"/>
</dbReference>
<organism evidence="11 12">
    <name type="scientific">Aspergillus awamori</name>
    <name type="common">Black koji mold</name>
    <dbReference type="NCBI Taxonomy" id="105351"/>
    <lineage>
        <taxon>Eukaryota</taxon>
        <taxon>Fungi</taxon>
        <taxon>Dikarya</taxon>
        <taxon>Ascomycota</taxon>
        <taxon>Pezizomycotina</taxon>
        <taxon>Eurotiomycetes</taxon>
        <taxon>Eurotiomycetidae</taxon>
        <taxon>Eurotiales</taxon>
        <taxon>Aspergillaceae</taxon>
        <taxon>Aspergillus</taxon>
    </lineage>
</organism>
<dbReference type="CDD" id="cd13850">
    <property type="entry name" value="CuRO_1_Abr2_like"/>
    <property type="match status" value="1"/>
</dbReference>
<dbReference type="GO" id="GO:0005507">
    <property type="term" value="F:copper ion binding"/>
    <property type="evidence" value="ECO:0007669"/>
    <property type="project" value="InterPro"/>
</dbReference>
<evidence type="ECO:0000256" key="6">
    <source>
        <dbReference type="ARBA" id="ARBA00023180"/>
    </source>
</evidence>
<dbReference type="InterPro" id="IPR033138">
    <property type="entry name" value="Cu_oxidase_CS"/>
</dbReference>
<dbReference type="CDD" id="cd12148">
    <property type="entry name" value="fungal_TF_MHR"/>
    <property type="match status" value="1"/>
</dbReference>
<dbReference type="CDD" id="cd13876">
    <property type="entry name" value="CuRO_2_Abr2_like"/>
    <property type="match status" value="1"/>
</dbReference>
<dbReference type="SMART" id="SM00906">
    <property type="entry name" value="Fungal_trans"/>
    <property type="match status" value="1"/>
</dbReference>
<keyword evidence="7" id="KW-0539">Nucleus</keyword>
<feature type="region of interest" description="Disordered" evidence="8">
    <location>
        <begin position="1273"/>
        <end position="1300"/>
    </location>
</feature>
<dbReference type="GO" id="GO:0042440">
    <property type="term" value="P:pigment metabolic process"/>
    <property type="evidence" value="ECO:0007669"/>
    <property type="project" value="UniProtKB-ARBA"/>
</dbReference>
<dbReference type="Proteomes" id="UP000286921">
    <property type="component" value="Unassembled WGS sequence"/>
</dbReference>
<dbReference type="Pfam" id="PF04082">
    <property type="entry name" value="Fungal_trans"/>
    <property type="match status" value="1"/>
</dbReference>
<feature type="signal peptide" evidence="9">
    <location>
        <begin position="1"/>
        <end position="22"/>
    </location>
</feature>
<dbReference type="EMBL" id="BDHI01000015">
    <property type="protein sequence ID" value="GCB23325.1"/>
    <property type="molecule type" value="Genomic_DNA"/>
</dbReference>
<dbReference type="Gene3D" id="2.60.40.420">
    <property type="entry name" value="Cupredoxins - blue copper proteins"/>
    <property type="match status" value="3"/>
</dbReference>
<dbReference type="GO" id="GO:0006351">
    <property type="term" value="P:DNA-templated transcription"/>
    <property type="evidence" value="ECO:0007669"/>
    <property type="project" value="InterPro"/>
</dbReference>
<gene>
    <name evidence="11" type="ORF">AAWM_06210</name>
</gene>
<dbReference type="FunFam" id="2.60.40.420:FF:000036">
    <property type="entry name" value="L-ascorbate oxidase"/>
    <property type="match status" value="1"/>
</dbReference>
<dbReference type="InterPro" id="IPR007219">
    <property type="entry name" value="XnlR_reg_dom"/>
</dbReference>
<evidence type="ECO:0000256" key="8">
    <source>
        <dbReference type="SAM" id="MobiDB-lite"/>
    </source>
</evidence>
<feature type="domain" description="Xylanolytic transcriptional activator regulatory" evidence="10">
    <location>
        <begin position="889"/>
        <end position="963"/>
    </location>
</feature>
<dbReference type="InterPro" id="IPR008972">
    <property type="entry name" value="Cupredoxin"/>
</dbReference>
<dbReference type="PANTHER" id="PTHR11709">
    <property type="entry name" value="MULTI-COPPER OXIDASE"/>
    <property type="match status" value="1"/>
</dbReference>
<dbReference type="Pfam" id="PF00394">
    <property type="entry name" value="Cu-oxidase"/>
    <property type="match status" value="1"/>
</dbReference>